<keyword evidence="7 14" id="KW-0808">Transferase</keyword>
<reference evidence="18 19" key="1">
    <citation type="submission" date="2018-08" db="EMBL/GenBank/DDBJ databases">
        <title>A genome reference for cultivated species of the human gut microbiota.</title>
        <authorList>
            <person name="Zou Y."/>
            <person name="Xue W."/>
            <person name="Luo G."/>
        </authorList>
    </citation>
    <scope>NUCLEOTIDE SEQUENCE [LARGE SCALE GENOMIC DNA]</scope>
    <source>
        <strain evidence="18 19">AM22-21LB</strain>
    </source>
</reference>
<keyword evidence="5 14" id="KW-0028">Amino-acid biosynthesis</keyword>
<dbReference type="Proteomes" id="UP000284051">
    <property type="component" value="Unassembled WGS sequence"/>
</dbReference>
<evidence type="ECO:0000256" key="4">
    <source>
        <dbReference type="ARBA" id="ARBA00013145"/>
    </source>
</evidence>
<keyword evidence="9" id="KW-0274">FAD</keyword>
<evidence type="ECO:0000256" key="14">
    <source>
        <dbReference type="RuleBase" id="RU003591"/>
    </source>
</evidence>
<evidence type="ECO:0000256" key="7">
    <source>
        <dbReference type="ARBA" id="ARBA00022679"/>
    </source>
</evidence>
<name>A0A414SUH9_9FIRM</name>
<dbReference type="EMBL" id="QRID01000023">
    <property type="protein sequence ID" value="RHG25618.1"/>
    <property type="molecule type" value="Genomic_DNA"/>
</dbReference>
<dbReference type="GO" id="GO:0009097">
    <property type="term" value="P:isoleucine biosynthetic process"/>
    <property type="evidence" value="ECO:0007669"/>
    <property type="project" value="UniProtKB-UniPathway"/>
</dbReference>
<dbReference type="InterPro" id="IPR012846">
    <property type="entry name" value="Acetolactate_synth_lsu"/>
</dbReference>
<evidence type="ECO:0000256" key="1">
    <source>
        <dbReference type="ARBA" id="ARBA00004974"/>
    </source>
</evidence>
<dbReference type="CDD" id="cd07035">
    <property type="entry name" value="TPP_PYR_POX_like"/>
    <property type="match status" value="1"/>
</dbReference>
<dbReference type="GO" id="GO:0003984">
    <property type="term" value="F:acetolactate synthase activity"/>
    <property type="evidence" value="ECO:0007669"/>
    <property type="project" value="UniProtKB-EC"/>
</dbReference>
<keyword evidence="11 14" id="KW-0786">Thiamine pyrophosphate</keyword>
<dbReference type="InterPro" id="IPR000399">
    <property type="entry name" value="TPP-bd_CS"/>
</dbReference>
<evidence type="ECO:0000259" key="15">
    <source>
        <dbReference type="Pfam" id="PF00205"/>
    </source>
</evidence>
<dbReference type="FunFam" id="3.40.50.970:FF:000007">
    <property type="entry name" value="Acetolactate synthase"/>
    <property type="match status" value="1"/>
</dbReference>
<dbReference type="InterPro" id="IPR029061">
    <property type="entry name" value="THDP-binding"/>
</dbReference>
<feature type="domain" description="Thiamine pyrophosphate enzyme N-terminal TPP-binding" evidence="17">
    <location>
        <begin position="12"/>
        <end position="127"/>
    </location>
</feature>
<dbReference type="PANTHER" id="PTHR18968">
    <property type="entry name" value="THIAMINE PYROPHOSPHATE ENZYMES"/>
    <property type="match status" value="1"/>
</dbReference>
<keyword evidence="8 14" id="KW-0479">Metal-binding</keyword>
<evidence type="ECO:0000256" key="11">
    <source>
        <dbReference type="ARBA" id="ARBA00023052"/>
    </source>
</evidence>
<comment type="pathway">
    <text evidence="1 14">Amino-acid biosynthesis; L-isoleucine biosynthesis; L-isoleucine from 2-oxobutanoate: step 1/4.</text>
</comment>
<dbReference type="GO" id="GO:0005948">
    <property type="term" value="C:acetolactate synthase complex"/>
    <property type="evidence" value="ECO:0007669"/>
    <property type="project" value="TreeGrafter"/>
</dbReference>
<evidence type="ECO:0000256" key="12">
    <source>
        <dbReference type="ARBA" id="ARBA00023304"/>
    </source>
</evidence>
<dbReference type="InterPro" id="IPR011766">
    <property type="entry name" value="TPP_enzyme_TPP-bd"/>
</dbReference>
<evidence type="ECO:0000256" key="9">
    <source>
        <dbReference type="ARBA" id="ARBA00022827"/>
    </source>
</evidence>
<evidence type="ECO:0000256" key="3">
    <source>
        <dbReference type="ARBA" id="ARBA00007812"/>
    </source>
</evidence>
<comment type="cofactor">
    <cofactor evidence="14">
        <name>Mg(2+)</name>
        <dbReference type="ChEBI" id="CHEBI:18420"/>
    </cofactor>
    <text evidence="14">Binds 1 Mg(2+) ion per subunit.</text>
</comment>
<evidence type="ECO:0000256" key="8">
    <source>
        <dbReference type="ARBA" id="ARBA00022723"/>
    </source>
</evidence>
<dbReference type="Gene3D" id="3.40.50.1220">
    <property type="entry name" value="TPP-binding domain"/>
    <property type="match status" value="1"/>
</dbReference>
<dbReference type="UniPathway" id="UPA00049">
    <property type="reaction ID" value="UER00059"/>
</dbReference>
<dbReference type="Pfam" id="PF02775">
    <property type="entry name" value="TPP_enzyme_C"/>
    <property type="match status" value="1"/>
</dbReference>
<dbReference type="Gene3D" id="3.40.50.970">
    <property type="match status" value="2"/>
</dbReference>
<dbReference type="Pfam" id="PF02776">
    <property type="entry name" value="TPP_enzyme_N"/>
    <property type="match status" value="1"/>
</dbReference>
<dbReference type="NCBIfam" id="TIGR00118">
    <property type="entry name" value="acolac_lg"/>
    <property type="match status" value="1"/>
</dbReference>
<evidence type="ECO:0000256" key="13">
    <source>
        <dbReference type="ARBA" id="ARBA00048670"/>
    </source>
</evidence>
<dbReference type="PANTHER" id="PTHR18968:SF13">
    <property type="entry name" value="ACETOLACTATE SYNTHASE CATALYTIC SUBUNIT, MITOCHONDRIAL"/>
    <property type="match status" value="1"/>
</dbReference>
<feature type="domain" description="Thiamine pyrophosphate enzyme central" evidence="15">
    <location>
        <begin position="201"/>
        <end position="332"/>
    </location>
</feature>
<dbReference type="Pfam" id="PF00205">
    <property type="entry name" value="TPP_enzyme_M"/>
    <property type="match status" value="1"/>
</dbReference>
<evidence type="ECO:0000256" key="2">
    <source>
        <dbReference type="ARBA" id="ARBA00005025"/>
    </source>
</evidence>
<comment type="caution">
    <text evidence="18">The sequence shown here is derived from an EMBL/GenBank/DDBJ whole genome shotgun (WGS) entry which is preliminary data.</text>
</comment>
<comment type="pathway">
    <text evidence="2 14">Amino-acid biosynthesis; L-valine biosynthesis; L-valine from pyruvate: step 1/4.</text>
</comment>
<organism evidence="18 19">
    <name type="scientific">Roseburia intestinalis</name>
    <dbReference type="NCBI Taxonomy" id="166486"/>
    <lineage>
        <taxon>Bacteria</taxon>
        <taxon>Bacillati</taxon>
        <taxon>Bacillota</taxon>
        <taxon>Clostridia</taxon>
        <taxon>Lachnospirales</taxon>
        <taxon>Lachnospiraceae</taxon>
        <taxon>Roseburia</taxon>
    </lineage>
</organism>
<dbReference type="InterPro" id="IPR029035">
    <property type="entry name" value="DHS-like_NAD/FAD-binding_dom"/>
</dbReference>
<sequence length="570" mass="61914">MAVEWRNNMQLTGAQIVIECLKEQGVDTVFGYPGGAILNVYDELYKHQGEIRHVLTSHEQGASHAADGYARSTGKVGVCFATSGPGATNLVTGIATAYMDSVPVVAITCNVTVPLLGKDSFQEIDIAGITMPITKHNFIVKDVTKLADTIRRAFKIAQTGRPGPVLVDIPKDITAAKTEYTSVKPKPIARITDTISEEDVDIAVSMIKAAKKPYIFVGGGAVISGASEELKKFVEKVNAPVCDTLMGKGAFDGTDDLYTGMLGMHGTKTSNLGVSECDLLIAVGVRFSDRVLGNAKKFASQAKILQFDVDAAEINKNIQVDASVIGDLKEILIRVNKKLDTQSHPEWIGEIMDLKKKYPLTYPKEGLSGPYLMEEIYRATKGDAVIVTEVGQHQMWAAQYYKYKNPRTFLSSGGLGTMGYGLGAAIGAQIGNPDKQVINIAGDGCFRMNMNEIATAAREKLPLIEVIVNNHVLGMVRQWQDLFYEKRYSATVLDDGVDFVKLAEAMGAKGYRVTSQEEFKEAFKEALESEVPVLIDCIINCDDKVWPMVAPGEAISSSFTGEDLAKKQQS</sequence>
<feature type="domain" description="Thiamine pyrophosphate enzyme TPP-binding" evidence="16">
    <location>
        <begin position="390"/>
        <end position="537"/>
    </location>
</feature>
<comment type="cofactor">
    <cofactor evidence="14">
        <name>thiamine diphosphate</name>
        <dbReference type="ChEBI" id="CHEBI:58937"/>
    </cofactor>
    <text evidence="14">Binds 1 thiamine pyrophosphate per subunit.</text>
</comment>
<evidence type="ECO:0000259" key="16">
    <source>
        <dbReference type="Pfam" id="PF02775"/>
    </source>
</evidence>
<evidence type="ECO:0000313" key="18">
    <source>
        <dbReference type="EMBL" id="RHG25618.1"/>
    </source>
</evidence>
<dbReference type="PROSITE" id="PS00187">
    <property type="entry name" value="TPP_ENZYMES"/>
    <property type="match status" value="1"/>
</dbReference>
<dbReference type="UniPathway" id="UPA00047">
    <property type="reaction ID" value="UER00055"/>
</dbReference>
<evidence type="ECO:0000256" key="6">
    <source>
        <dbReference type="ARBA" id="ARBA00022630"/>
    </source>
</evidence>
<dbReference type="GO" id="GO:0009099">
    <property type="term" value="P:L-valine biosynthetic process"/>
    <property type="evidence" value="ECO:0007669"/>
    <property type="project" value="UniProtKB-UniPathway"/>
</dbReference>
<dbReference type="SUPFAM" id="SSF52518">
    <property type="entry name" value="Thiamin diphosphate-binding fold (THDP-binding)"/>
    <property type="match status" value="2"/>
</dbReference>
<evidence type="ECO:0000256" key="5">
    <source>
        <dbReference type="ARBA" id="ARBA00022605"/>
    </source>
</evidence>
<dbReference type="GO" id="GO:0030976">
    <property type="term" value="F:thiamine pyrophosphate binding"/>
    <property type="evidence" value="ECO:0007669"/>
    <property type="project" value="UniProtKB-UniRule"/>
</dbReference>
<accession>A0A414SUH9</accession>
<dbReference type="FunFam" id="3.40.50.1220:FF:000008">
    <property type="entry name" value="Acetolactate synthase"/>
    <property type="match status" value="1"/>
</dbReference>
<dbReference type="AlphaFoldDB" id="A0A414SUH9"/>
<proteinExistence type="inferred from homology"/>
<gene>
    <name evidence="18" type="primary">ilvB</name>
    <name evidence="18" type="ORF">DW264_16690</name>
</gene>
<keyword evidence="6" id="KW-0285">Flavoprotein</keyword>
<dbReference type="SUPFAM" id="SSF52467">
    <property type="entry name" value="DHS-like NAD/FAD-binding domain"/>
    <property type="match status" value="1"/>
</dbReference>
<dbReference type="GO" id="GO:0000287">
    <property type="term" value="F:magnesium ion binding"/>
    <property type="evidence" value="ECO:0007669"/>
    <property type="project" value="UniProtKB-UniRule"/>
</dbReference>
<keyword evidence="10 14" id="KW-0460">Magnesium</keyword>
<comment type="similarity">
    <text evidence="3 14">Belongs to the TPP enzyme family.</text>
</comment>
<evidence type="ECO:0000256" key="10">
    <source>
        <dbReference type="ARBA" id="ARBA00022842"/>
    </source>
</evidence>
<dbReference type="InterPro" id="IPR012001">
    <property type="entry name" value="Thiamin_PyroP_enz_TPP-bd_dom"/>
</dbReference>
<evidence type="ECO:0000313" key="19">
    <source>
        <dbReference type="Proteomes" id="UP000284051"/>
    </source>
</evidence>
<evidence type="ECO:0000259" key="17">
    <source>
        <dbReference type="Pfam" id="PF02776"/>
    </source>
</evidence>
<comment type="catalytic activity">
    <reaction evidence="13 14">
        <text>2 pyruvate + H(+) = (2S)-2-acetolactate + CO2</text>
        <dbReference type="Rhea" id="RHEA:25249"/>
        <dbReference type="ChEBI" id="CHEBI:15361"/>
        <dbReference type="ChEBI" id="CHEBI:15378"/>
        <dbReference type="ChEBI" id="CHEBI:16526"/>
        <dbReference type="ChEBI" id="CHEBI:58476"/>
        <dbReference type="EC" id="2.2.1.6"/>
    </reaction>
</comment>
<dbReference type="CDD" id="cd02015">
    <property type="entry name" value="TPP_AHAS"/>
    <property type="match status" value="1"/>
</dbReference>
<dbReference type="InterPro" id="IPR045229">
    <property type="entry name" value="TPP_enz"/>
</dbReference>
<protein>
    <recommendedName>
        <fullName evidence="4 14">Acetolactate synthase</fullName>
        <ecNumber evidence="4 14">2.2.1.6</ecNumber>
    </recommendedName>
</protein>
<dbReference type="GO" id="GO:0050660">
    <property type="term" value="F:flavin adenine dinucleotide binding"/>
    <property type="evidence" value="ECO:0007669"/>
    <property type="project" value="InterPro"/>
</dbReference>
<dbReference type="FunFam" id="3.40.50.970:FF:000016">
    <property type="entry name" value="Acetolactate synthase"/>
    <property type="match status" value="1"/>
</dbReference>
<dbReference type="InterPro" id="IPR039368">
    <property type="entry name" value="AHAS_TPP"/>
</dbReference>
<keyword evidence="12 14" id="KW-0100">Branched-chain amino acid biosynthesis</keyword>
<dbReference type="EC" id="2.2.1.6" evidence="4 14"/>
<dbReference type="InterPro" id="IPR012000">
    <property type="entry name" value="Thiamin_PyroP_enz_cen_dom"/>
</dbReference>